<dbReference type="STRING" id="94624.Bpet4328"/>
<evidence type="ECO:0000313" key="3">
    <source>
        <dbReference type="Proteomes" id="UP000001225"/>
    </source>
</evidence>
<dbReference type="Proteomes" id="UP000001225">
    <property type="component" value="Chromosome"/>
</dbReference>
<gene>
    <name evidence="2" type="ordered locus">Bpet4328</name>
</gene>
<keyword evidence="3" id="KW-1185">Reference proteome</keyword>
<proteinExistence type="predicted"/>
<dbReference type="AlphaFoldDB" id="A9ICL2"/>
<name>A9ICL2_BORPD</name>
<protein>
    <submittedName>
        <fullName evidence="2">Membrane protein</fullName>
    </submittedName>
</protein>
<evidence type="ECO:0000313" key="2">
    <source>
        <dbReference type="EMBL" id="CAP44677.1"/>
    </source>
</evidence>
<dbReference type="NCBIfam" id="NF041023">
    <property type="entry name" value="PP0621_fam"/>
    <property type="match status" value="1"/>
</dbReference>
<dbReference type="KEGG" id="bpt:Bpet4328"/>
<accession>A9ICL2</accession>
<reference evidence="2 3" key="1">
    <citation type="journal article" date="2008" name="BMC Genomics">
        <title>The missing link: Bordetella petrii is endowed with both the metabolic versatility of environmental bacteria and virulence traits of pathogenic Bordetellae.</title>
        <authorList>
            <person name="Gross R."/>
            <person name="Guzman C.A."/>
            <person name="Sebaihia M."/>
            <person name="Martins Dos Santos V.A."/>
            <person name="Pieper D.H."/>
            <person name="Koebnik R."/>
            <person name="Lechner M."/>
            <person name="Bartels D."/>
            <person name="Buhrmester J."/>
            <person name="Choudhuri J.V."/>
            <person name="Ebensen T."/>
            <person name="Gaigalat L."/>
            <person name="Herrmann S."/>
            <person name="Khachane A.N."/>
            <person name="Larisch C."/>
            <person name="Link S."/>
            <person name="Linke B."/>
            <person name="Meyer F."/>
            <person name="Mormann S."/>
            <person name="Nakunst D."/>
            <person name="Rueckert C."/>
            <person name="Schneiker-Bekel S."/>
            <person name="Schulze K."/>
            <person name="Vorhoelter F.J."/>
            <person name="Yevsa T."/>
            <person name="Engle J.T."/>
            <person name="Goldman W.E."/>
            <person name="Puehler A."/>
            <person name="Goebel U.B."/>
            <person name="Goesmann A."/>
            <person name="Bloecker H."/>
            <person name="Kaiser O."/>
            <person name="Martinez-Arias R."/>
        </authorList>
    </citation>
    <scope>NUCLEOTIDE SEQUENCE [LARGE SCALE GENOMIC DNA]</scope>
    <source>
        <strain evidence="3">ATCC BAA-461 / DSM 12804 / CCUG 43448 / CIP 107267 / Se-1111R</strain>
    </source>
</reference>
<feature type="region of interest" description="Disordered" evidence="1">
    <location>
        <begin position="25"/>
        <end position="47"/>
    </location>
</feature>
<dbReference type="eggNOG" id="ENOG5033BBV">
    <property type="taxonomic scope" value="Bacteria"/>
</dbReference>
<evidence type="ECO:0000256" key="1">
    <source>
        <dbReference type="SAM" id="MobiDB-lite"/>
    </source>
</evidence>
<dbReference type="EMBL" id="AM902716">
    <property type="protein sequence ID" value="CAP44677.1"/>
    <property type="molecule type" value="Genomic_DNA"/>
</dbReference>
<organism evidence="2 3">
    <name type="scientific">Bordetella petrii (strain ATCC BAA-461 / DSM 12804 / CCUG 43448 / CIP 107267 / Se-1111R)</name>
    <dbReference type="NCBI Taxonomy" id="340100"/>
    <lineage>
        <taxon>Bacteria</taxon>
        <taxon>Pseudomonadati</taxon>
        <taxon>Pseudomonadota</taxon>
        <taxon>Betaproteobacteria</taxon>
        <taxon>Burkholderiales</taxon>
        <taxon>Alcaligenaceae</taxon>
        <taxon>Bordetella</taxon>
    </lineage>
</organism>
<dbReference type="InterPro" id="IPR049708">
    <property type="entry name" value="PP0621-like"/>
</dbReference>
<sequence length="87" mass="9564">MGKLLIWVIIILAVMMIARVASARAAHKRHSASQPPRAPARRPGGQPVESMVRCAHCGIHLPRSEAVLLDGKVWCSRDHARLGDRPE</sequence>